<comment type="caution">
    <text evidence="2">The sequence shown here is derived from an EMBL/GenBank/DDBJ whole genome shotgun (WGS) entry which is preliminary data.</text>
</comment>
<accession>A0ABN3IQB4</accession>
<proteinExistence type="predicted"/>
<dbReference type="InterPro" id="IPR037401">
    <property type="entry name" value="SnoaL-like"/>
</dbReference>
<reference evidence="2 3" key="1">
    <citation type="journal article" date="2019" name="Int. J. Syst. Evol. Microbiol.">
        <title>The Global Catalogue of Microorganisms (GCM) 10K type strain sequencing project: providing services to taxonomists for standard genome sequencing and annotation.</title>
        <authorList>
            <consortium name="The Broad Institute Genomics Platform"/>
            <consortium name="The Broad Institute Genome Sequencing Center for Infectious Disease"/>
            <person name="Wu L."/>
            <person name="Ma J."/>
        </authorList>
    </citation>
    <scope>NUCLEOTIDE SEQUENCE [LARGE SCALE GENOMIC DNA]</scope>
    <source>
        <strain evidence="2 3">JCM 3325</strain>
    </source>
</reference>
<evidence type="ECO:0000259" key="1">
    <source>
        <dbReference type="Pfam" id="PF12680"/>
    </source>
</evidence>
<dbReference type="Pfam" id="PF12680">
    <property type="entry name" value="SnoaL_2"/>
    <property type="match status" value="1"/>
</dbReference>
<evidence type="ECO:0000313" key="3">
    <source>
        <dbReference type="Proteomes" id="UP001501231"/>
    </source>
</evidence>
<evidence type="ECO:0000313" key="2">
    <source>
        <dbReference type="EMBL" id="GAA2409540.1"/>
    </source>
</evidence>
<dbReference type="EMBL" id="BAAARW010000006">
    <property type="protein sequence ID" value="GAA2409540.1"/>
    <property type="molecule type" value="Genomic_DNA"/>
</dbReference>
<organism evidence="2 3">
    <name type="scientific">Actinomadura vinacea</name>
    <dbReference type="NCBI Taxonomy" id="115336"/>
    <lineage>
        <taxon>Bacteria</taxon>
        <taxon>Bacillati</taxon>
        <taxon>Actinomycetota</taxon>
        <taxon>Actinomycetes</taxon>
        <taxon>Streptosporangiales</taxon>
        <taxon>Thermomonosporaceae</taxon>
        <taxon>Actinomadura</taxon>
    </lineage>
</organism>
<protein>
    <recommendedName>
        <fullName evidence="1">SnoaL-like domain-containing protein</fullName>
    </recommendedName>
</protein>
<sequence length="352" mass="38095">MITPARQSGATCEEQTVIMRHIGAVLSAAAAAVTVAFTGTAHAGGGPVTEGTISPAAQTFIDRQNRFGAMPTYTDPSRPDEEDLEKRVVAYGELWDDDATLWEAAAEPVQGRATIMNSIRGSLRLVPEFGFRPTRIAADRNAVMYGAHNQATINGNKVEYPAIYRVVLSKDGDVVQGRRYYDRFAWFKPLDGDLEDLFQGVTDRSQGSAPAAVTTAHPGDIPGRGAAWNRRDAAALVDSLGTAPLSGTGLGDRTLGTRAAKLAYLQRLFSKFGHDPNASLAPGQTVRTPAATYQEWYGTVNSQGRTTSFGVIERFGYRGGRLAEWTLAFDTLPLIADDQKIRELYGRIQPAR</sequence>
<dbReference type="InterPro" id="IPR032710">
    <property type="entry name" value="NTF2-like_dom_sf"/>
</dbReference>
<dbReference type="Proteomes" id="UP001501231">
    <property type="component" value="Unassembled WGS sequence"/>
</dbReference>
<feature type="domain" description="SnoaL-like" evidence="1">
    <location>
        <begin position="88"/>
        <end position="175"/>
    </location>
</feature>
<name>A0ABN3IQB4_9ACTN</name>
<gene>
    <name evidence="2" type="ORF">GCM10010191_17720</name>
</gene>
<dbReference type="Gene3D" id="3.10.450.50">
    <property type="match status" value="1"/>
</dbReference>
<dbReference type="SUPFAM" id="SSF54427">
    <property type="entry name" value="NTF2-like"/>
    <property type="match status" value="2"/>
</dbReference>
<keyword evidence="3" id="KW-1185">Reference proteome</keyword>